<dbReference type="GO" id="GO:0016020">
    <property type="term" value="C:membrane"/>
    <property type="evidence" value="ECO:0007669"/>
    <property type="project" value="UniProtKB-SubCell"/>
</dbReference>
<comment type="subcellular location">
    <subcellularLocation>
        <location evidence="1">Membrane</location>
        <topology evidence="1">Multi-pass membrane protein</topology>
    </subcellularLocation>
</comment>
<proteinExistence type="predicted"/>
<gene>
    <name evidence="6" type="ORF">S12H4_58624</name>
</gene>
<feature type="transmembrane region" description="Helical" evidence="5">
    <location>
        <begin position="34"/>
        <end position="54"/>
    </location>
</feature>
<organism evidence="6">
    <name type="scientific">marine sediment metagenome</name>
    <dbReference type="NCBI Taxonomy" id="412755"/>
    <lineage>
        <taxon>unclassified sequences</taxon>
        <taxon>metagenomes</taxon>
        <taxon>ecological metagenomes</taxon>
    </lineage>
</organism>
<name>X1W0Q8_9ZZZZ</name>
<dbReference type="AlphaFoldDB" id="X1W0Q8"/>
<keyword evidence="2 5" id="KW-0812">Transmembrane</keyword>
<accession>X1W0Q8</accession>
<keyword evidence="4 5" id="KW-0472">Membrane</keyword>
<dbReference type="InterPro" id="IPR035906">
    <property type="entry name" value="MetI-like_sf"/>
</dbReference>
<protein>
    <submittedName>
        <fullName evidence="6">Uncharacterized protein</fullName>
    </submittedName>
</protein>
<evidence type="ECO:0000256" key="2">
    <source>
        <dbReference type="ARBA" id="ARBA00022692"/>
    </source>
</evidence>
<evidence type="ECO:0000256" key="4">
    <source>
        <dbReference type="ARBA" id="ARBA00023136"/>
    </source>
</evidence>
<dbReference type="SUPFAM" id="SSF161098">
    <property type="entry name" value="MetI-like"/>
    <property type="match status" value="1"/>
</dbReference>
<evidence type="ECO:0000256" key="3">
    <source>
        <dbReference type="ARBA" id="ARBA00022989"/>
    </source>
</evidence>
<evidence type="ECO:0000256" key="5">
    <source>
        <dbReference type="SAM" id="Phobius"/>
    </source>
</evidence>
<reference evidence="6" key="1">
    <citation type="journal article" date="2014" name="Front. Microbiol.">
        <title>High frequency of phylogenetically diverse reductive dehalogenase-homologous genes in deep subseafloor sedimentary metagenomes.</title>
        <authorList>
            <person name="Kawai M."/>
            <person name="Futagami T."/>
            <person name="Toyoda A."/>
            <person name="Takaki Y."/>
            <person name="Nishi S."/>
            <person name="Hori S."/>
            <person name="Arai W."/>
            <person name="Tsubouchi T."/>
            <person name="Morono Y."/>
            <person name="Uchiyama I."/>
            <person name="Ito T."/>
            <person name="Fujiyama A."/>
            <person name="Inagaki F."/>
            <person name="Takami H."/>
        </authorList>
    </citation>
    <scope>NUCLEOTIDE SEQUENCE</scope>
    <source>
        <strain evidence="6">Expedition CK06-06</strain>
    </source>
</reference>
<sequence>MQVSEVIGRKSRALGEKLRKSLTKQAHLPYVGPISLWIIAFVFAPLGVMLYFSLLSIGDWGAIIHTFSFENYQFLFRGKYLG</sequence>
<evidence type="ECO:0000256" key="1">
    <source>
        <dbReference type="ARBA" id="ARBA00004141"/>
    </source>
</evidence>
<dbReference type="EMBL" id="BARW01038125">
    <property type="protein sequence ID" value="GAJ20630.1"/>
    <property type="molecule type" value="Genomic_DNA"/>
</dbReference>
<evidence type="ECO:0000313" key="6">
    <source>
        <dbReference type="EMBL" id="GAJ20630.1"/>
    </source>
</evidence>
<feature type="non-terminal residue" evidence="6">
    <location>
        <position position="82"/>
    </location>
</feature>
<keyword evidence="3 5" id="KW-1133">Transmembrane helix</keyword>
<comment type="caution">
    <text evidence="6">The sequence shown here is derived from an EMBL/GenBank/DDBJ whole genome shotgun (WGS) entry which is preliminary data.</text>
</comment>